<evidence type="ECO:0000313" key="2">
    <source>
        <dbReference type="Proteomes" id="UP000663881"/>
    </source>
</evidence>
<dbReference type="Proteomes" id="UP000663881">
    <property type="component" value="Unassembled WGS sequence"/>
</dbReference>
<sequence length="89" mass="9695">KWLINEWNGTTVAGLSDGTVGASSVALDTTVSVVLDSNDNMYFTDRGNHRVVYWANGASSGTTIAGTGMKNRTKYLQTVNSRFMIEIFI</sequence>
<evidence type="ECO:0000313" key="1">
    <source>
        <dbReference type="EMBL" id="CAF4338165.1"/>
    </source>
</evidence>
<proteinExistence type="predicted"/>
<dbReference type="Gene3D" id="2.120.10.30">
    <property type="entry name" value="TolB, C-terminal domain"/>
    <property type="match status" value="1"/>
</dbReference>
<comment type="caution">
    <text evidence="1">The sequence shown here is derived from an EMBL/GenBank/DDBJ whole genome shotgun (WGS) entry which is preliminary data.</text>
</comment>
<organism evidence="1 2">
    <name type="scientific">Adineta steineri</name>
    <dbReference type="NCBI Taxonomy" id="433720"/>
    <lineage>
        <taxon>Eukaryota</taxon>
        <taxon>Metazoa</taxon>
        <taxon>Spiralia</taxon>
        <taxon>Gnathifera</taxon>
        <taxon>Rotifera</taxon>
        <taxon>Eurotatoria</taxon>
        <taxon>Bdelloidea</taxon>
        <taxon>Adinetida</taxon>
        <taxon>Adinetidae</taxon>
        <taxon>Adineta</taxon>
    </lineage>
</organism>
<dbReference type="AlphaFoldDB" id="A0A820KC87"/>
<feature type="non-terminal residue" evidence="1">
    <location>
        <position position="1"/>
    </location>
</feature>
<accession>A0A820KC87</accession>
<dbReference type="InterPro" id="IPR011042">
    <property type="entry name" value="6-blade_b-propeller_TolB-like"/>
</dbReference>
<name>A0A820KC87_9BILA</name>
<dbReference type="EMBL" id="CAJOAY010020309">
    <property type="protein sequence ID" value="CAF4338165.1"/>
    <property type="molecule type" value="Genomic_DNA"/>
</dbReference>
<gene>
    <name evidence="1" type="ORF">OKA104_LOCUS48136</name>
</gene>
<protein>
    <submittedName>
        <fullName evidence="1">Uncharacterized protein</fullName>
    </submittedName>
</protein>
<reference evidence="1" key="1">
    <citation type="submission" date="2021-02" db="EMBL/GenBank/DDBJ databases">
        <authorList>
            <person name="Nowell W R."/>
        </authorList>
    </citation>
    <scope>NUCLEOTIDE SEQUENCE</scope>
</reference>